<gene>
    <name evidence="3" type="ORF">L5515_003135</name>
</gene>
<evidence type="ECO:0000313" key="4">
    <source>
        <dbReference type="Proteomes" id="UP000829354"/>
    </source>
</evidence>
<evidence type="ECO:0000256" key="1">
    <source>
        <dbReference type="SAM" id="MobiDB-lite"/>
    </source>
</evidence>
<reference evidence="3 4" key="1">
    <citation type="submission" date="2022-04" db="EMBL/GenBank/DDBJ databases">
        <title>Chromosome-level reference genomes for two strains of Caenorhabditis briggsae: an improved platform for comparative genomics.</title>
        <authorList>
            <person name="Stevens L."/>
            <person name="Andersen E."/>
        </authorList>
    </citation>
    <scope>NUCLEOTIDE SEQUENCE [LARGE SCALE GENOMIC DNA]</scope>
    <source>
        <strain evidence="3">VX34</strain>
        <tissue evidence="3">Whole-organism</tissue>
    </source>
</reference>
<dbReference type="AlphaFoldDB" id="A0AAE9EE00"/>
<dbReference type="EMBL" id="CP092622">
    <property type="protein sequence ID" value="UMM21460.1"/>
    <property type="molecule type" value="Genomic_DNA"/>
</dbReference>
<sequence>MNFQGLLYLILLFPWRYCTYHHHQIPQYHGDYHQEIQNFHDDVGSQMGYPTGPPPSESYQMDHQHHPNYEIPPESHHPSPSAASCLSRIRLAASFDPQISTKINRFIDSMRIDRLRAYVCERTAYFCDEAQQKGVGDLFHQFDRSIEIIDRVKGQLTTTEKDQLNMMENLNDTLAEQTFFVYKFHQLNPVDLAVLTSAKTSLTTALSSSTPDAALSKAMGSFSPQDLENLATLPVAHLPEEVRSHLARCQITAPEVVHDTVAFLLSVIGSKHNN</sequence>
<accession>A0AAE9EE00</accession>
<dbReference type="Proteomes" id="UP000829354">
    <property type="component" value="Chromosome III"/>
</dbReference>
<keyword evidence="4" id="KW-1185">Reference proteome</keyword>
<feature type="compositionally biased region" description="Basic and acidic residues" evidence="1">
    <location>
        <begin position="60"/>
        <end position="77"/>
    </location>
</feature>
<feature type="chain" id="PRO_5042229015" evidence="2">
    <location>
        <begin position="21"/>
        <end position="274"/>
    </location>
</feature>
<keyword evidence="2" id="KW-0732">Signal</keyword>
<proteinExistence type="predicted"/>
<evidence type="ECO:0000313" key="3">
    <source>
        <dbReference type="EMBL" id="UMM21460.1"/>
    </source>
</evidence>
<organism evidence="3 4">
    <name type="scientific">Caenorhabditis briggsae</name>
    <dbReference type="NCBI Taxonomy" id="6238"/>
    <lineage>
        <taxon>Eukaryota</taxon>
        <taxon>Metazoa</taxon>
        <taxon>Ecdysozoa</taxon>
        <taxon>Nematoda</taxon>
        <taxon>Chromadorea</taxon>
        <taxon>Rhabditida</taxon>
        <taxon>Rhabditina</taxon>
        <taxon>Rhabditomorpha</taxon>
        <taxon>Rhabditoidea</taxon>
        <taxon>Rhabditidae</taxon>
        <taxon>Peloderinae</taxon>
        <taxon>Caenorhabditis</taxon>
    </lineage>
</organism>
<feature type="region of interest" description="Disordered" evidence="1">
    <location>
        <begin position="43"/>
        <end position="82"/>
    </location>
</feature>
<protein>
    <submittedName>
        <fullName evidence="3">Uncharacterized protein</fullName>
    </submittedName>
</protein>
<evidence type="ECO:0000256" key="2">
    <source>
        <dbReference type="SAM" id="SignalP"/>
    </source>
</evidence>
<name>A0AAE9EE00_CAEBR</name>
<feature type="signal peptide" evidence="2">
    <location>
        <begin position="1"/>
        <end position="20"/>
    </location>
</feature>